<evidence type="ECO:0000256" key="10">
    <source>
        <dbReference type="ARBA" id="ARBA00023242"/>
    </source>
</evidence>
<comment type="caution">
    <text evidence="17">The sequence shown here is derived from an EMBL/GenBank/DDBJ whole genome shotgun (WGS) entry which is preliminary data.</text>
</comment>
<feature type="repeat" description="WD" evidence="16">
    <location>
        <begin position="104"/>
        <end position="139"/>
    </location>
</feature>
<evidence type="ECO:0000256" key="2">
    <source>
        <dbReference type="ARBA" id="ARBA00004629"/>
    </source>
</evidence>
<comment type="subcellular location">
    <subcellularLocation>
        <location evidence="2">Chromosome</location>
        <location evidence="2">Centromere</location>
        <location evidence="2">Kinetochore</location>
    </subcellularLocation>
    <subcellularLocation>
        <location evidence="1">Nucleus</location>
    </subcellularLocation>
</comment>
<dbReference type="GO" id="GO:0007059">
    <property type="term" value="P:chromosome segregation"/>
    <property type="evidence" value="ECO:0007669"/>
    <property type="project" value="UniProtKB-KW"/>
</dbReference>
<keyword evidence="6" id="KW-0677">Repeat</keyword>
<keyword evidence="5" id="KW-0132">Cell division</keyword>
<keyword evidence="9" id="KW-0995">Kinetochore</keyword>
<evidence type="ECO:0000256" key="7">
    <source>
        <dbReference type="ARBA" id="ARBA00022776"/>
    </source>
</evidence>
<dbReference type="SUPFAM" id="SSF50978">
    <property type="entry name" value="WD40 repeat-like"/>
    <property type="match status" value="1"/>
</dbReference>
<reference evidence="17 18" key="1">
    <citation type="journal article" date="2022" name="Nat. Ecol. Evol.">
        <title>A masculinizing supergene underlies an exaggerated male reproductive morph in a spider.</title>
        <authorList>
            <person name="Hendrickx F."/>
            <person name="De Corte Z."/>
            <person name="Sonet G."/>
            <person name="Van Belleghem S.M."/>
            <person name="Kostlbacher S."/>
            <person name="Vangestel C."/>
        </authorList>
    </citation>
    <scope>NUCLEOTIDE SEQUENCE [LARGE SCALE GENOMIC DNA]</scope>
    <source>
        <strain evidence="17">W744_W776</strain>
    </source>
</reference>
<evidence type="ECO:0000256" key="4">
    <source>
        <dbReference type="ARBA" id="ARBA00022574"/>
    </source>
</evidence>
<keyword evidence="11" id="KW-0469">Meiosis</keyword>
<proteinExistence type="inferred from homology"/>
<keyword evidence="13" id="KW-0137">Centromere</keyword>
<dbReference type="GO" id="GO:0005634">
    <property type="term" value="C:nucleus"/>
    <property type="evidence" value="ECO:0007669"/>
    <property type="project" value="UniProtKB-SubCell"/>
</dbReference>
<keyword evidence="18" id="KW-1185">Reference proteome</keyword>
<dbReference type="Pfam" id="PF00400">
    <property type="entry name" value="WD40"/>
    <property type="match status" value="4"/>
</dbReference>
<dbReference type="AlphaFoldDB" id="A0AAV6U5C8"/>
<dbReference type="GO" id="GO:0051301">
    <property type="term" value="P:cell division"/>
    <property type="evidence" value="ECO:0007669"/>
    <property type="project" value="UniProtKB-KW"/>
</dbReference>
<dbReference type="PROSITE" id="PS50294">
    <property type="entry name" value="WD_REPEATS_REGION"/>
    <property type="match status" value="1"/>
</dbReference>
<dbReference type="InterPro" id="IPR001680">
    <property type="entry name" value="WD40_rpt"/>
</dbReference>
<protein>
    <recommendedName>
        <fullName evidence="15">Mitotic checkpoint protein BUB3</fullName>
    </recommendedName>
</protein>
<dbReference type="EMBL" id="JAFNEN010000634">
    <property type="protein sequence ID" value="KAG8179339.1"/>
    <property type="molecule type" value="Genomic_DNA"/>
</dbReference>
<evidence type="ECO:0000313" key="17">
    <source>
        <dbReference type="EMBL" id="KAG8179339.1"/>
    </source>
</evidence>
<evidence type="ECO:0000256" key="13">
    <source>
        <dbReference type="ARBA" id="ARBA00023328"/>
    </source>
</evidence>
<dbReference type="InterPro" id="IPR015943">
    <property type="entry name" value="WD40/YVTN_repeat-like_dom_sf"/>
</dbReference>
<keyword evidence="4 16" id="KW-0853">WD repeat</keyword>
<dbReference type="PROSITE" id="PS00678">
    <property type="entry name" value="WD_REPEATS_1"/>
    <property type="match status" value="1"/>
</dbReference>
<comment type="similarity">
    <text evidence="14">Belongs to the WD repeat BUB3 family.</text>
</comment>
<dbReference type="PROSITE" id="PS50082">
    <property type="entry name" value="WD_REPEATS_2"/>
    <property type="match status" value="2"/>
</dbReference>
<keyword evidence="12" id="KW-0131">Cell cycle</keyword>
<evidence type="ECO:0000256" key="9">
    <source>
        <dbReference type="ARBA" id="ARBA00022838"/>
    </source>
</evidence>
<evidence type="ECO:0000256" key="8">
    <source>
        <dbReference type="ARBA" id="ARBA00022829"/>
    </source>
</evidence>
<dbReference type="Gene3D" id="2.130.10.10">
    <property type="entry name" value="YVTN repeat-like/Quinoprotein amine dehydrogenase"/>
    <property type="match status" value="1"/>
</dbReference>
<dbReference type="InterPro" id="IPR019775">
    <property type="entry name" value="WD40_repeat_CS"/>
</dbReference>
<keyword evidence="3" id="KW-0158">Chromosome</keyword>
<dbReference type="PRINTS" id="PR00320">
    <property type="entry name" value="GPROTEINBRPT"/>
</dbReference>
<dbReference type="FunFam" id="2.130.10.10:FF:000047">
    <property type="entry name" value="Mitotic checkpoint protein bub3, putative"/>
    <property type="match status" value="1"/>
</dbReference>
<evidence type="ECO:0000256" key="14">
    <source>
        <dbReference type="ARBA" id="ARBA00037960"/>
    </source>
</evidence>
<evidence type="ECO:0000256" key="1">
    <source>
        <dbReference type="ARBA" id="ARBA00004123"/>
    </source>
</evidence>
<evidence type="ECO:0000256" key="5">
    <source>
        <dbReference type="ARBA" id="ARBA00022618"/>
    </source>
</evidence>
<evidence type="ECO:0000256" key="12">
    <source>
        <dbReference type="ARBA" id="ARBA00023306"/>
    </source>
</evidence>
<feature type="repeat" description="WD" evidence="16">
    <location>
        <begin position="249"/>
        <end position="274"/>
    </location>
</feature>
<gene>
    <name evidence="17" type="ORF">JTE90_007612</name>
</gene>
<keyword evidence="10" id="KW-0539">Nucleus</keyword>
<organism evidence="17 18">
    <name type="scientific">Oedothorax gibbosus</name>
    <dbReference type="NCBI Taxonomy" id="931172"/>
    <lineage>
        <taxon>Eukaryota</taxon>
        <taxon>Metazoa</taxon>
        <taxon>Ecdysozoa</taxon>
        <taxon>Arthropoda</taxon>
        <taxon>Chelicerata</taxon>
        <taxon>Arachnida</taxon>
        <taxon>Araneae</taxon>
        <taxon>Araneomorphae</taxon>
        <taxon>Entelegynae</taxon>
        <taxon>Araneoidea</taxon>
        <taxon>Linyphiidae</taxon>
        <taxon>Erigoninae</taxon>
        <taxon>Oedothorax</taxon>
    </lineage>
</organism>
<name>A0AAV6U5C8_9ARAC</name>
<dbReference type="InterPro" id="IPR036322">
    <property type="entry name" value="WD40_repeat_dom_sf"/>
</dbReference>
<evidence type="ECO:0000256" key="11">
    <source>
        <dbReference type="ARBA" id="ARBA00023254"/>
    </source>
</evidence>
<dbReference type="GO" id="GO:0051321">
    <property type="term" value="P:meiotic cell cycle"/>
    <property type="evidence" value="ECO:0007669"/>
    <property type="project" value="UniProtKB-KW"/>
</dbReference>
<evidence type="ECO:0000256" key="3">
    <source>
        <dbReference type="ARBA" id="ARBA00022454"/>
    </source>
</evidence>
<keyword evidence="8" id="KW-0159">Chromosome partition</keyword>
<dbReference type="Proteomes" id="UP000827092">
    <property type="component" value="Unassembled WGS sequence"/>
</dbReference>
<evidence type="ECO:0000313" key="18">
    <source>
        <dbReference type="Proteomes" id="UP000827092"/>
    </source>
</evidence>
<dbReference type="SMART" id="SM00320">
    <property type="entry name" value="WD40"/>
    <property type="match status" value="6"/>
</dbReference>
<dbReference type="PANTHER" id="PTHR10971">
    <property type="entry name" value="MRNA EXPORT FACTOR AND BUB3"/>
    <property type="match status" value="1"/>
</dbReference>
<evidence type="ECO:0000256" key="16">
    <source>
        <dbReference type="PROSITE-ProRule" id="PRU00221"/>
    </source>
</evidence>
<sequence length="336" mass="38153">VKYFKPIIAMTLADASNDLKLDSAPTDLISAVHFGPTSNQYLLASSWDKGVRLYDVPNDTLRVTYWHESPVLDCCFQDVVHCLSGDLYGKLKIFDVNSSTERVVGSHEKAIKCVEYCPDHRCVITGSWDKHVKLWDTRSDLCVGKYQMPDKVFTMATCGDFLVVGTAGKRVLVYDLTNMSYVNQRRESSLKFQTRCIRCFPNKQGYVLSSIEGRVAVEYFDPSPEVQKKKYAFKCHRIKEMNVELVYPVNCIAFHSGYNTFATGGSDGYVNVWDGFNKKRLCQFHRYPTHISSLAFSPDGTQIAIASSFIYEQERNDKPPDAIYVKTVTDQESKPK</sequence>
<feature type="non-terminal residue" evidence="17">
    <location>
        <position position="1"/>
    </location>
</feature>
<dbReference type="GO" id="GO:0000776">
    <property type="term" value="C:kinetochore"/>
    <property type="evidence" value="ECO:0007669"/>
    <property type="project" value="UniProtKB-KW"/>
</dbReference>
<evidence type="ECO:0000256" key="15">
    <source>
        <dbReference type="ARBA" id="ARBA00040107"/>
    </source>
</evidence>
<dbReference type="InterPro" id="IPR020472">
    <property type="entry name" value="WD40_PAC1"/>
</dbReference>
<keyword evidence="7" id="KW-0498">Mitosis</keyword>
<evidence type="ECO:0000256" key="6">
    <source>
        <dbReference type="ARBA" id="ARBA00022737"/>
    </source>
</evidence>
<accession>A0AAV6U5C8</accession>